<comment type="caution">
    <text evidence="9">The sequence shown here is derived from an EMBL/GenBank/DDBJ whole genome shotgun (WGS) entry which is preliminary data.</text>
</comment>
<evidence type="ECO:0000256" key="6">
    <source>
        <dbReference type="ARBA" id="ARBA00022842"/>
    </source>
</evidence>
<dbReference type="CDD" id="cd01639">
    <property type="entry name" value="IMPase"/>
    <property type="match status" value="1"/>
</dbReference>
<dbReference type="GO" id="GO:0007165">
    <property type="term" value="P:signal transduction"/>
    <property type="evidence" value="ECO:0007669"/>
    <property type="project" value="TreeGrafter"/>
</dbReference>
<dbReference type="PRINTS" id="PR00377">
    <property type="entry name" value="IMPHPHTASES"/>
</dbReference>
<dbReference type="UniPathway" id="UPA00823">
    <property type="reaction ID" value="UER00788"/>
</dbReference>
<keyword evidence="4 7" id="KW-0479">Metal-binding</keyword>
<keyword evidence="10" id="KW-1185">Reference proteome</keyword>
<dbReference type="InterPro" id="IPR000760">
    <property type="entry name" value="Inositol_monophosphatase-like"/>
</dbReference>
<proteinExistence type="inferred from homology"/>
<feature type="binding site" evidence="7">
    <location>
        <position position="103"/>
    </location>
    <ligand>
        <name>Mg(2+)</name>
        <dbReference type="ChEBI" id="CHEBI:18420"/>
        <label>1</label>
        <note>catalytic</note>
    </ligand>
</feature>
<dbReference type="SUPFAM" id="SSF56655">
    <property type="entry name" value="Carbohydrate phosphatase"/>
    <property type="match status" value="1"/>
</dbReference>
<reference evidence="9 10" key="1">
    <citation type="journal article" date="2018" name="MBio">
        <title>Comparative Genomics Reveals the Core Gene Toolbox for the Fungus-Insect Symbiosis.</title>
        <authorList>
            <person name="Wang Y."/>
            <person name="Stata M."/>
            <person name="Wang W."/>
            <person name="Stajich J.E."/>
            <person name="White M.M."/>
            <person name="Moncalvo J.M."/>
        </authorList>
    </citation>
    <scope>NUCLEOTIDE SEQUENCE [LARGE SCALE GENOMIC DNA]</scope>
    <source>
        <strain evidence="9 10">AUS-77-4</strain>
    </source>
</reference>
<name>A0A2T9YW92_9FUNG</name>
<feature type="binding site" evidence="7">
    <location>
        <position position="82"/>
    </location>
    <ligand>
        <name>Mg(2+)</name>
        <dbReference type="ChEBI" id="CHEBI:18420"/>
        <label>1</label>
        <note>catalytic</note>
    </ligand>
</feature>
<sequence length="369" mass="41021">MDINELKVEALEFAMFLATQVAGPIFLDAFWRRGNFESDESFGYEEKLGNQSDCVTVADRLIEKTIFENLKTRYPSHRFVGEETTSETNERFIYNDEPTWIVDPIDGTNNFVHHLQLTGISIALAINNFPQIGVLYLPVLDELYFGTTGNGAYLLNNASTTIKNIYPSNYIQNVTKSDFLQKAISGSLKLPLYKPKTLGYVESLSQCSVLNEHGADRVPELIQKRTNTYTRLLSPKGEFGGCVQSLRMLGAASVDMIHIAKGSAEIYFESGPHVWDFSAALILVLESGGAVFSGDGLYGTTSSDSTETSEPKPFNIWNRSICAVRVIPDRIDEHGNTVIGSGKKQQKQLANDVLKLVDLIEYTPDGYEQ</sequence>
<accession>A0A2T9YW92</accession>
<evidence type="ECO:0000256" key="2">
    <source>
        <dbReference type="ARBA" id="ARBA00001946"/>
    </source>
</evidence>
<dbReference type="PANTHER" id="PTHR20854:SF4">
    <property type="entry name" value="INOSITOL-1-MONOPHOSPHATASE-RELATED"/>
    <property type="match status" value="1"/>
</dbReference>
<evidence type="ECO:0000256" key="3">
    <source>
        <dbReference type="ARBA" id="ARBA00009759"/>
    </source>
</evidence>
<dbReference type="GO" id="GO:0006021">
    <property type="term" value="P:inositol biosynthetic process"/>
    <property type="evidence" value="ECO:0007669"/>
    <property type="project" value="UniProtKB-UniPathway"/>
</dbReference>
<keyword evidence="6 7" id="KW-0460">Magnesium</keyword>
<dbReference type="Gene3D" id="3.40.190.80">
    <property type="match status" value="1"/>
</dbReference>
<dbReference type="EMBL" id="MBFT01000137">
    <property type="protein sequence ID" value="PVU96613.1"/>
    <property type="molecule type" value="Genomic_DNA"/>
</dbReference>
<evidence type="ECO:0000256" key="8">
    <source>
        <dbReference type="RuleBase" id="RU364068"/>
    </source>
</evidence>
<comment type="pathway">
    <text evidence="8">Polyol metabolism; myo-inositol biosynthesis; myo-inositol from D-glucose 6-phosphate: step 2/2.</text>
</comment>
<organism evidence="9 10">
    <name type="scientific">Furculomyces boomerangus</name>
    <dbReference type="NCBI Taxonomy" id="61424"/>
    <lineage>
        <taxon>Eukaryota</taxon>
        <taxon>Fungi</taxon>
        <taxon>Fungi incertae sedis</taxon>
        <taxon>Zoopagomycota</taxon>
        <taxon>Kickxellomycotina</taxon>
        <taxon>Harpellomycetes</taxon>
        <taxon>Harpellales</taxon>
        <taxon>Harpellaceae</taxon>
        <taxon>Furculomyces</taxon>
    </lineage>
</organism>
<dbReference type="Pfam" id="PF00459">
    <property type="entry name" value="Inositol_P"/>
    <property type="match status" value="1"/>
</dbReference>
<dbReference type="OrthoDB" id="10254945at2759"/>
<gene>
    <name evidence="9" type="ORF">BB559_002316</name>
</gene>
<dbReference type="Gene3D" id="3.30.540.10">
    <property type="entry name" value="Fructose-1,6-Bisphosphatase, subunit A, domain 1"/>
    <property type="match status" value="1"/>
</dbReference>
<evidence type="ECO:0000313" key="9">
    <source>
        <dbReference type="EMBL" id="PVU96613.1"/>
    </source>
</evidence>
<dbReference type="PANTHER" id="PTHR20854">
    <property type="entry name" value="INOSITOL MONOPHOSPHATASE"/>
    <property type="match status" value="1"/>
</dbReference>
<feature type="binding site" evidence="7">
    <location>
        <position position="106"/>
    </location>
    <ligand>
        <name>Mg(2+)</name>
        <dbReference type="ChEBI" id="CHEBI:18420"/>
        <label>1</label>
        <note>catalytic</note>
    </ligand>
</feature>
<evidence type="ECO:0000256" key="4">
    <source>
        <dbReference type="ARBA" id="ARBA00022723"/>
    </source>
</evidence>
<comment type="cofactor">
    <cofactor evidence="2 7 8">
        <name>Mg(2+)</name>
        <dbReference type="ChEBI" id="CHEBI:18420"/>
    </cofactor>
</comment>
<dbReference type="Proteomes" id="UP000245699">
    <property type="component" value="Unassembled WGS sequence"/>
</dbReference>
<dbReference type="STRING" id="61424.A0A2T9YW92"/>
<evidence type="ECO:0000256" key="1">
    <source>
        <dbReference type="ARBA" id="ARBA00001033"/>
    </source>
</evidence>
<feature type="binding site" evidence="7">
    <location>
        <position position="276"/>
    </location>
    <ligand>
        <name>Mg(2+)</name>
        <dbReference type="ChEBI" id="CHEBI:18420"/>
        <label>1</label>
        <note>catalytic</note>
    </ligand>
</feature>
<protein>
    <recommendedName>
        <fullName evidence="8">Inositol-1-monophosphatase</fullName>
        <ecNumber evidence="8">3.1.3.25</ecNumber>
    </recommendedName>
</protein>
<dbReference type="GO" id="GO:0046872">
    <property type="term" value="F:metal ion binding"/>
    <property type="evidence" value="ECO:0007669"/>
    <property type="project" value="UniProtKB-KW"/>
</dbReference>
<feature type="binding site" evidence="7">
    <location>
        <position position="105"/>
    </location>
    <ligand>
        <name>Mg(2+)</name>
        <dbReference type="ChEBI" id="CHEBI:18420"/>
        <label>1</label>
        <note>catalytic</note>
    </ligand>
</feature>
<evidence type="ECO:0000256" key="7">
    <source>
        <dbReference type="PIRSR" id="PIRSR600760-2"/>
    </source>
</evidence>
<evidence type="ECO:0000256" key="5">
    <source>
        <dbReference type="ARBA" id="ARBA00022801"/>
    </source>
</evidence>
<comment type="similarity">
    <text evidence="3 8">Belongs to the inositol monophosphatase superfamily.</text>
</comment>
<dbReference type="EC" id="3.1.3.25" evidence="8"/>
<evidence type="ECO:0000313" key="10">
    <source>
        <dbReference type="Proteomes" id="UP000245699"/>
    </source>
</evidence>
<comment type="catalytic activity">
    <reaction evidence="1 8">
        <text>a myo-inositol phosphate + H2O = myo-inositol + phosphate</text>
        <dbReference type="Rhea" id="RHEA:24056"/>
        <dbReference type="ChEBI" id="CHEBI:15377"/>
        <dbReference type="ChEBI" id="CHEBI:17268"/>
        <dbReference type="ChEBI" id="CHEBI:43474"/>
        <dbReference type="ChEBI" id="CHEBI:84139"/>
        <dbReference type="EC" id="3.1.3.25"/>
    </reaction>
</comment>
<dbReference type="PROSITE" id="PS00629">
    <property type="entry name" value="IMP_1"/>
    <property type="match status" value="1"/>
</dbReference>
<dbReference type="GO" id="GO:0008934">
    <property type="term" value="F:inositol monophosphate 1-phosphatase activity"/>
    <property type="evidence" value="ECO:0007669"/>
    <property type="project" value="InterPro"/>
</dbReference>
<dbReference type="InterPro" id="IPR020583">
    <property type="entry name" value="Inositol_monoP_metal-BS"/>
</dbReference>
<keyword evidence="5 8" id="KW-0378">Hydrolase</keyword>
<dbReference type="AlphaFoldDB" id="A0A2T9YW92"/>
<dbReference type="InterPro" id="IPR033942">
    <property type="entry name" value="IMPase"/>
</dbReference>